<evidence type="ECO:0000313" key="2">
    <source>
        <dbReference type="Proteomes" id="UP000059542"/>
    </source>
</evidence>
<proteinExistence type="predicted"/>
<name>A0A0U4ANW3_9BACT</name>
<gene>
    <name evidence="1" type="ORF">AUC43_09155</name>
</gene>
<reference evidence="1 2" key="1">
    <citation type="submission" date="2015-12" db="EMBL/GenBank/DDBJ databases">
        <authorList>
            <person name="Shamseldin A."/>
            <person name="Moawad H."/>
            <person name="Abd El-Rahim W.M."/>
            <person name="Sadowsky M.J."/>
        </authorList>
    </citation>
    <scope>NUCLEOTIDE SEQUENCE [LARGE SCALE GENOMIC DNA]</scope>
    <source>
        <strain evidence="1 2">DG5B</strain>
    </source>
</reference>
<organism evidence="1 2">
    <name type="scientific">Hymenobacter sedentarius</name>
    <dbReference type="NCBI Taxonomy" id="1411621"/>
    <lineage>
        <taxon>Bacteria</taxon>
        <taxon>Pseudomonadati</taxon>
        <taxon>Bacteroidota</taxon>
        <taxon>Cytophagia</taxon>
        <taxon>Cytophagales</taxon>
        <taxon>Hymenobacteraceae</taxon>
        <taxon>Hymenobacter</taxon>
    </lineage>
</organism>
<accession>A0A0U4ANW3</accession>
<dbReference type="KEGG" id="hyg:AUC43_09155"/>
<protein>
    <submittedName>
        <fullName evidence="1">Uncharacterized protein</fullName>
    </submittedName>
</protein>
<evidence type="ECO:0000313" key="1">
    <source>
        <dbReference type="EMBL" id="ALW85248.1"/>
    </source>
</evidence>
<dbReference type="AlphaFoldDB" id="A0A0U4ANW3"/>
<dbReference type="Proteomes" id="UP000059542">
    <property type="component" value="Chromosome"/>
</dbReference>
<sequence>MAVAIPSMVLAACHRKGEEPAPVPCGASPAPSGFTIENNINNTLFACDTIFPSVVRLSAAPAYSSVVWQIGTDPRVYTQKAFNVTFPPTSVGTVAIRCIGTRPVNRRCFPHDDGVDTVTQVLTVMPLNPYAPHAAIEGKFLGATTDAPRDTFTVRIFVGRDVLYPSQPALFLVNLNKGCPGTSMDISAGYQGLVFNQGVGNAVCHGVYGVGHIDLQDRTKIRFDYSEQATPGSAAQISKAFIGTRVR</sequence>
<keyword evidence="2" id="KW-1185">Reference proteome</keyword>
<dbReference type="EMBL" id="CP013909">
    <property type="protein sequence ID" value="ALW85248.1"/>
    <property type="molecule type" value="Genomic_DNA"/>
</dbReference>